<feature type="transmembrane region" description="Helical" evidence="1">
    <location>
        <begin position="53"/>
        <end position="75"/>
    </location>
</feature>
<dbReference type="RefSeq" id="WP_185056335.1">
    <property type="nucleotide sequence ID" value="NZ_BAABIX010000032.1"/>
</dbReference>
<organism evidence="2 3">
    <name type="scientific">Thermocatellispora tengchongensis</name>
    <dbReference type="NCBI Taxonomy" id="1073253"/>
    <lineage>
        <taxon>Bacteria</taxon>
        <taxon>Bacillati</taxon>
        <taxon>Actinomycetota</taxon>
        <taxon>Actinomycetes</taxon>
        <taxon>Streptosporangiales</taxon>
        <taxon>Streptosporangiaceae</taxon>
        <taxon>Thermocatellispora</taxon>
    </lineage>
</organism>
<keyword evidence="1" id="KW-0812">Transmembrane</keyword>
<dbReference type="AlphaFoldDB" id="A0A840PNA0"/>
<keyword evidence="1" id="KW-0472">Membrane</keyword>
<dbReference type="EMBL" id="JACHGN010000030">
    <property type="protein sequence ID" value="MBB5139503.1"/>
    <property type="molecule type" value="Genomic_DNA"/>
</dbReference>
<feature type="transmembrane region" description="Helical" evidence="1">
    <location>
        <begin position="81"/>
        <end position="106"/>
    </location>
</feature>
<keyword evidence="1" id="KW-1133">Transmembrane helix</keyword>
<proteinExistence type="predicted"/>
<evidence type="ECO:0000256" key="1">
    <source>
        <dbReference type="SAM" id="Phobius"/>
    </source>
</evidence>
<sequence>MKYGRVGLSPAIPTVAVLLLAALWGLSAYAGWGLEAFCADDESSRSCAERLETVASFSGLFAVVGAGCAAVAWLIPAPRGFMPLMGTAIAAWVVAEAVLFAGGMLVR</sequence>
<gene>
    <name evidence="2" type="ORF">HNP84_009266</name>
</gene>
<accession>A0A840PNA0</accession>
<dbReference type="Proteomes" id="UP000578449">
    <property type="component" value="Unassembled WGS sequence"/>
</dbReference>
<feature type="transmembrane region" description="Helical" evidence="1">
    <location>
        <begin position="12"/>
        <end position="32"/>
    </location>
</feature>
<reference evidence="2 3" key="1">
    <citation type="submission" date="2020-08" db="EMBL/GenBank/DDBJ databases">
        <title>Genomic Encyclopedia of Type Strains, Phase IV (KMG-IV): sequencing the most valuable type-strain genomes for metagenomic binning, comparative biology and taxonomic classification.</title>
        <authorList>
            <person name="Goeker M."/>
        </authorList>
    </citation>
    <scope>NUCLEOTIDE SEQUENCE [LARGE SCALE GENOMIC DNA]</scope>
    <source>
        <strain evidence="2 3">DSM 45615</strain>
    </source>
</reference>
<evidence type="ECO:0000313" key="3">
    <source>
        <dbReference type="Proteomes" id="UP000578449"/>
    </source>
</evidence>
<protein>
    <submittedName>
        <fullName evidence="2">Uncharacterized protein</fullName>
    </submittedName>
</protein>
<keyword evidence="3" id="KW-1185">Reference proteome</keyword>
<name>A0A840PNA0_9ACTN</name>
<comment type="caution">
    <text evidence="2">The sequence shown here is derived from an EMBL/GenBank/DDBJ whole genome shotgun (WGS) entry which is preliminary data.</text>
</comment>
<evidence type="ECO:0000313" key="2">
    <source>
        <dbReference type="EMBL" id="MBB5139503.1"/>
    </source>
</evidence>